<keyword evidence="2" id="KW-0413">Isomerase</keyword>
<dbReference type="SUPFAM" id="SSF51658">
    <property type="entry name" value="Xylose isomerase-like"/>
    <property type="match status" value="1"/>
</dbReference>
<sequence length="390" mass="43592">MSSARARDIAGARGVDVTDGYPLTYCTNIHPGDAWADVLRNLEDHALQVKRACSSERSFPLGLRLSAQAAFELDDARIRDFAGWCDTHDCHVLTLNGFPYGAFHGTRVKEAVYRPDWRDSRRAAYTMRLADILAQWTPGDRATSISTVPVACRDGFAAEDWAPVRAHLLEVLAHLARVRERGGPLIRLALEPEPHCVLETTDEAIDFFERMAFPASLSEHVGLCFDCCHQAVEFEEPADCLARLARAGIRVVKVQVSSALRARGARLVDLLSFDEPTYLHQAVARRVDGRLLRFADLPDLARWLERGEPIDECRVHFHVPIFLETLGDVDTTRFFLEDCLPRIAPGTPLEVETYSFGVLPQSLRVDSVGSAIARELNWVKERLDAANGRH</sequence>
<feature type="domain" description="Xylose isomerase-like TIM barrel" evidence="1">
    <location>
        <begin position="69"/>
        <end position="267"/>
    </location>
</feature>
<organism evidence="2 3">
    <name type="scientific">Burkholderia ubonensis subsp. mesacidophila</name>
    <dbReference type="NCBI Taxonomy" id="265293"/>
    <lineage>
        <taxon>Bacteria</taxon>
        <taxon>Pseudomonadati</taxon>
        <taxon>Pseudomonadota</taxon>
        <taxon>Betaproteobacteria</taxon>
        <taxon>Burkholderiales</taxon>
        <taxon>Burkholderiaceae</taxon>
        <taxon>Burkholderia</taxon>
        <taxon>Burkholderia cepacia complex</taxon>
    </lineage>
</organism>
<reference evidence="2 3" key="1">
    <citation type="submission" date="2017-01" db="EMBL/GenBank/DDBJ databases">
        <title>Whole-Genome Shotgun Sequencing of Two beta-Proteobacterial Species in Search of the Bulgecin Biosynthetic Cluster.</title>
        <authorList>
            <person name="Horsman M.E."/>
            <person name="Marous D.R."/>
            <person name="Li R."/>
            <person name="Oliver R.A."/>
            <person name="Byun B."/>
            <person name="Emrich S.J."/>
            <person name="Boggess B."/>
            <person name="Townsend C.A."/>
            <person name="Mobashery S."/>
        </authorList>
    </citation>
    <scope>NUCLEOTIDE SEQUENCE [LARGE SCALE GENOMIC DNA]</scope>
    <source>
        <strain evidence="2 3">ATCC 31433</strain>
    </source>
</reference>
<dbReference type="RefSeq" id="WP_084900147.1">
    <property type="nucleotide sequence ID" value="NZ_CP020737.1"/>
</dbReference>
<dbReference type="Proteomes" id="UP000217994">
    <property type="component" value="Unassembled WGS sequence"/>
</dbReference>
<evidence type="ECO:0000313" key="2">
    <source>
        <dbReference type="EMBL" id="PCE29545.1"/>
    </source>
</evidence>
<comment type="caution">
    <text evidence="2">The sequence shown here is derived from an EMBL/GenBank/DDBJ whole genome shotgun (WGS) entry which is preliminary data.</text>
</comment>
<dbReference type="EMBL" id="MTZU01000079">
    <property type="protein sequence ID" value="PCE29545.1"/>
    <property type="molecule type" value="Genomic_DNA"/>
</dbReference>
<name>A0A2A4F8S9_9BURK</name>
<dbReference type="InterPro" id="IPR036237">
    <property type="entry name" value="Xyl_isomerase-like_sf"/>
</dbReference>
<dbReference type="InterPro" id="IPR013022">
    <property type="entry name" value="Xyl_isomerase-like_TIM-brl"/>
</dbReference>
<accession>A0A2A4F8S9</accession>
<dbReference type="Gene3D" id="3.20.20.150">
    <property type="entry name" value="Divalent-metal-dependent TIM barrel enzymes"/>
    <property type="match status" value="1"/>
</dbReference>
<dbReference type="GeneID" id="69004639"/>
<dbReference type="AlphaFoldDB" id="A0A2A4F8S9"/>
<evidence type="ECO:0000259" key="1">
    <source>
        <dbReference type="Pfam" id="PF01261"/>
    </source>
</evidence>
<dbReference type="GO" id="GO:0016853">
    <property type="term" value="F:isomerase activity"/>
    <property type="evidence" value="ECO:0007669"/>
    <property type="project" value="UniProtKB-KW"/>
</dbReference>
<dbReference type="NCBIfam" id="NF035939">
    <property type="entry name" value="TIM_EboE"/>
    <property type="match status" value="1"/>
</dbReference>
<protein>
    <submittedName>
        <fullName evidence="2">Xylose isomerase</fullName>
    </submittedName>
</protein>
<evidence type="ECO:0000313" key="3">
    <source>
        <dbReference type="Proteomes" id="UP000217994"/>
    </source>
</evidence>
<gene>
    <name evidence="2" type="ORF">BZL54_25505</name>
</gene>
<proteinExistence type="predicted"/>
<dbReference type="Pfam" id="PF01261">
    <property type="entry name" value="AP_endonuc_2"/>
    <property type="match status" value="1"/>
</dbReference>